<keyword evidence="1" id="KW-0812">Transmembrane</keyword>
<evidence type="ECO:0000256" key="1">
    <source>
        <dbReference type="SAM" id="Phobius"/>
    </source>
</evidence>
<feature type="transmembrane region" description="Helical" evidence="1">
    <location>
        <begin position="101"/>
        <end position="118"/>
    </location>
</feature>
<accession>A0ABP5FYF2</accession>
<name>A0ABP5FYF2_9MICC</name>
<evidence type="ECO:0000313" key="3">
    <source>
        <dbReference type="Proteomes" id="UP001501461"/>
    </source>
</evidence>
<keyword evidence="1" id="KW-1133">Transmembrane helix</keyword>
<reference evidence="3" key="1">
    <citation type="journal article" date="2019" name="Int. J. Syst. Evol. Microbiol.">
        <title>The Global Catalogue of Microorganisms (GCM) 10K type strain sequencing project: providing services to taxonomists for standard genome sequencing and annotation.</title>
        <authorList>
            <consortium name="The Broad Institute Genomics Platform"/>
            <consortium name="The Broad Institute Genome Sequencing Center for Infectious Disease"/>
            <person name="Wu L."/>
            <person name="Ma J."/>
        </authorList>
    </citation>
    <scope>NUCLEOTIDE SEQUENCE [LARGE SCALE GENOMIC DNA]</scope>
    <source>
        <strain evidence="3">JCM 13595</strain>
    </source>
</reference>
<feature type="transmembrane region" description="Helical" evidence="1">
    <location>
        <begin position="52"/>
        <end position="72"/>
    </location>
</feature>
<evidence type="ECO:0008006" key="4">
    <source>
        <dbReference type="Google" id="ProtNLM"/>
    </source>
</evidence>
<sequence>MVLLTASAATVPATGYIIAVLAIMFVVTFTLRALPFAILAKLRDSTFVNVMALWMPAGILGLLAIALFHSTASTPDTALWKLLVAVGVTIASHLLLGRRTLVSIGLGTVTYVIFVNFLG</sequence>
<protein>
    <recommendedName>
        <fullName evidence="4">Branched-chain amino acid transporter AzlD</fullName>
    </recommendedName>
</protein>
<evidence type="ECO:0000313" key="2">
    <source>
        <dbReference type="EMBL" id="GAA2033372.1"/>
    </source>
</evidence>
<organism evidence="2 3">
    <name type="scientific">Yaniella flava</name>
    <dbReference type="NCBI Taxonomy" id="287930"/>
    <lineage>
        <taxon>Bacteria</taxon>
        <taxon>Bacillati</taxon>
        <taxon>Actinomycetota</taxon>
        <taxon>Actinomycetes</taxon>
        <taxon>Micrococcales</taxon>
        <taxon>Micrococcaceae</taxon>
        <taxon>Yaniella</taxon>
    </lineage>
</organism>
<gene>
    <name evidence="2" type="ORF">GCM10009720_12320</name>
</gene>
<keyword evidence="3" id="KW-1185">Reference proteome</keyword>
<dbReference type="Pfam" id="PF05437">
    <property type="entry name" value="AzlD"/>
    <property type="match status" value="1"/>
</dbReference>
<comment type="caution">
    <text evidence="2">The sequence shown here is derived from an EMBL/GenBank/DDBJ whole genome shotgun (WGS) entry which is preliminary data.</text>
</comment>
<dbReference type="Proteomes" id="UP001501461">
    <property type="component" value="Unassembled WGS sequence"/>
</dbReference>
<feature type="transmembrane region" description="Helical" evidence="1">
    <location>
        <begin position="78"/>
        <end position="96"/>
    </location>
</feature>
<dbReference type="EMBL" id="BAAAMN010000018">
    <property type="protein sequence ID" value="GAA2033372.1"/>
    <property type="molecule type" value="Genomic_DNA"/>
</dbReference>
<feature type="transmembrane region" description="Helical" evidence="1">
    <location>
        <begin position="16"/>
        <end position="40"/>
    </location>
</feature>
<keyword evidence="1" id="KW-0472">Membrane</keyword>
<dbReference type="InterPro" id="IPR008407">
    <property type="entry name" value="Brnchd-chn_aa_trnsp_AzlD"/>
</dbReference>
<dbReference type="RefSeq" id="WP_343956744.1">
    <property type="nucleotide sequence ID" value="NZ_BAAAMN010000018.1"/>
</dbReference>
<proteinExistence type="predicted"/>